<organism evidence="1 2">
    <name type="scientific">Aeromicrobium choanae</name>
    <dbReference type="NCBI Taxonomy" id="1736691"/>
    <lineage>
        <taxon>Bacteria</taxon>
        <taxon>Bacillati</taxon>
        <taxon>Actinomycetota</taxon>
        <taxon>Actinomycetes</taxon>
        <taxon>Propionibacteriales</taxon>
        <taxon>Nocardioidaceae</taxon>
        <taxon>Aeromicrobium</taxon>
    </lineage>
</organism>
<protein>
    <recommendedName>
        <fullName evidence="3">Prenyltransferase and squalene oxidase repeat-containing protein</fullName>
    </recommendedName>
</protein>
<dbReference type="RefSeq" id="WP_078699893.1">
    <property type="nucleotide sequence ID" value="NZ_LT796768.1"/>
</dbReference>
<dbReference type="Proteomes" id="UP000191040">
    <property type="component" value="Chromosome I"/>
</dbReference>
<dbReference type="OrthoDB" id="5175804at2"/>
<dbReference type="InterPro" id="IPR012341">
    <property type="entry name" value="6hp_glycosidase-like_sf"/>
</dbReference>
<evidence type="ECO:0000313" key="1">
    <source>
        <dbReference type="EMBL" id="SKB07837.1"/>
    </source>
</evidence>
<dbReference type="InterPro" id="IPR008928">
    <property type="entry name" value="6-hairpin_glycosidase_sf"/>
</dbReference>
<gene>
    <name evidence="1" type="ORF">SAMN06295964_1861</name>
</gene>
<dbReference type="GO" id="GO:0005975">
    <property type="term" value="P:carbohydrate metabolic process"/>
    <property type="evidence" value="ECO:0007669"/>
    <property type="project" value="InterPro"/>
</dbReference>
<dbReference type="EMBL" id="LT796768">
    <property type="protein sequence ID" value="SKB07837.1"/>
    <property type="molecule type" value="Genomic_DNA"/>
</dbReference>
<dbReference type="Gene3D" id="1.50.10.10">
    <property type="match status" value="1"/>
</dbReference>
<reference evidence="2" key="1">
    <citation type="submission" date="2017-02" db="EMBL/GenBank/DDBJ databases">
        <authorList>
            <person name="Varghese N."/>
            <person name="Submissions S."/>
        </authorList>
    </citation>
    <scope>NUCLEOTIDE SEQUENCE [LARGE SCALE GENOMIC DNA]</scope>
    <source>
        <strain evidence="2">9H-4</strain>
    </source>
</reference>
<dbReference type="STRING" id="1736691.SAMN06295964_1861"/>
<keyword evidence="2" id="KW-1185">Reference proteome</keyword>
<name>A0A1T4Z1B8_9ACTN</name>
<dbReference type="SUPFAM" id="SSF48208">
    <property type="entry name" value="Six-hairpin glycosidases"/>
    <property type="match status" value="1"/>
</dbReference>
<proteinExistence type="predicted"/>
<accession>A0A1T4Z1B8</accession>
<evidence type="ECO:0000313" key="2">
    <source>
        <dbReference type="Proteomes" id="UP000191040"/>
    </source>
</evidence>
<evidence type="ECO:0008006" key="3">
    <source>
        <dbReference type="Google" id="ProtNLM"/>
    </source>
</evidence>
<dbReference type="AlphaFoldDB" id="A0A1T4Z1B8"/>
<sequence>MTPAEAQQTGKWIASVQLTSGAIPWFEGGHLDPWDHVQAAMGLATAGLVDEAVAGYDWLRHAQRPDGSWGRKYWPGADDDGVEEPETDANYCAYVATGLWHLELLGVDGRGFFEMLERAVDVVLELQVGHGPVAWARGVDGKVAGECLVTGNSSIVFSLRCAARLAERWGHPRPHWQHAADGIAEALTHRPELFTPKPRFSMDWYYPVMTGVLDGAAATARLDERWDEFVVPEFGARCVTVNPWVTGGETLELVLALVRAGRLDAATSLYGDIQHLRDPDGAWWTGLVYNDGKRWPVEQSTWTAGTALLAHDALTGATPAAGFMGR</sequence>